<dbReference type="CDD" id="cd22758">
    <property type="entry name" value="OTU_232R-like"/>
    <property type="match status" value="1"/>
</dbReference>
<dbReference type="InterPro" id="IPR003323">
    <property type="entry name" value="OTU_dom"/>
</dbReference>
<evidence type="ECO:0000313" key="3">
    <source>
        <dbReference type="EMBL" id="RMX58395.1"/>
    </source>
</evidence>
<dbReference type="InterPro" id="IPR050704">
    <property type="entry name" value="Peptidase_C85-like"/>
</dbReference>
<feature type="compositionally biased region" description="Basic and acidic residues" evidence="1">
    <location>
        <begin position="1"/>
        <end position="24"/>
    </location>
</feature>
<dbReference type="Gene3D" id="3.90.70.80">
    <property type="match status" value="1"/>
</dbReference>
<dbReference type="AlphaFoldDB" id="A0A3M6UXK4"/>
<dbReference type="Proteomes" id="UP000275408">
    <property type="component" value="Unassembled WGS sequence"/>
</dbReference>
<dbReference type="PANTHER" id="PTHR12419:SF11">
    <property type="entry name" value="OTU DOMAIN-CONTAINING PROTEIN DDB_G0284757"/>
    <property type="match status" value="1"/>
</dbReference>
<gene>
    <name evidence="3" type="ORF">pdam_00025769</name>
</gene>
<feature type="region of interest" description="Disordered" evidence="1">
    <location>
        <begin position="1"/>
        <end position="28"/>
    </location>
</feature>
<evidence type="ECO:0000259" key="2">
    <source>
        <dbReference type="PROSITE" id="PS50802"/>
    </source>
</evidence>
<dbReference type="PANTHER" id="PTHR12419">
    <property type="entry name" value="OTU DOMAIN CONTAINING PROTEIN"/>
    <property type="match status" value="1"/>
</dbReference>
<organism evidence="3 4">
    <name type="scientific">Pocillopora damicornis</name>
    <name type="common">Cauliflower coral</name>
    <name type="synonym">Millepora damicornis</name>
    <dbReference type="NCBI Taxonomy" id="46731"/>
    <lineage>
        <taxon>Eukaryota</taxon>
        <taxon>Metazoa</taxon>
        <taxon>Cnidaria</taxon>
        <taxon>Anthozoa</taxon>
        <taxon>Hexacorallia</taxon>
        <taxon>Scleractinia</taxon>
        <taxon>Astrocoeniina</taxon>
        <taxon>Pocilloporidae</taxon>
        <taxon>Pocillopora</taxon>
    </lineage>
</organism>
<dbReference type="EMBL" id="RCHS01000530">
    <property type="protein sequence ID" value="RMX58395.1"/>
    <property type="molecule type" value="Genomic_DNA"/>
</dbReference>
<feature type="domain" description="OTU" evidence="2">
    <location>
        <begin position="44"/>
        <end position="186"/>
    </location>
</feature>
<dbReference type="GO" id="GO:0016579">
    <property type="term" value="P:protein deubiquitination"/>
    <property type="evidence" value="ECO:0007669"/>
    <property type="project" value="TreeGrafter"/>
</dbReference>
<dbReference type="Pfam" id="PF02338">
    <property type="entry name" value="OTU"/>
    <property type="match status" value="1"/>
</dbReference>
<feature type="non-terminal residue" evidence="3">
    <location>
        <position position="1"/>
    </location>
</feature>
<dbReference type="PROSITE" id="PS50802">
    <property type="entry name" value="OTU"/>
    <property type="match status" value="1"/>
</dbReference>
<evidence type="ECO:0000256" key="1">
    <source>
        <dbReference type="SAM" id="MobiDB-lite"/>
    </source>
</evidence>
<dbReference type="STRING" id="46731.A0A3M6UXK4"/>
<sequence>GPGETTKDLENVKHAIRESKRESKGVPTRDITDGLIEAVLDMGLIVSDNDGKGNCLFHALSEQLETVKKIKIPHDELRKTLVQYLKENPETKDGADLYSMLDENQRTRFGGWDEYLTDMAKDGIWGDEMILFAAANHFKTVINVISSSPGKERQEIPVRPECKVEDENPIWLGHIYDCHFVSLLKGTTSIKFITMHIGLL</sequence>
<dbReference type="GO" id="GO:0004843">
    <property type="term" value="F:cysteine-type deubiquitinase activity"/>
    <property type="evidence" value="ECO:0007669"/>
    <property type="project" value="TreeGrafter"/>
</dbReference>
<reference evidence="3 4" key="1">
    <citation type="journal article" date="2018" name="Sci. Rep.">
        <title>Comparative analysis of the Pocillopora damicornis genome highlights role of immune system in coral evolution.</title>
        <authorList>
            <person name="Cunning R."/>
            <person name="Bay R.A."/>
            <person name="Gillette P."/>
            <person name="Baker A.C."/>
            <person name="Traylor-Knowles N."/>
        </authorList>
    </citation>
    <scope>NUCLEOTIDE SEQUENCE [LARGE SCALE GENOMIC DNA]</scope>
    <source>
        <strain evidence="3">RSMAS</strain>
        <tissue evidence="3">Whole animal</tissue>
    </source>
</reference>
<accession>A0A3M6UXK4</accession>
<name>A0A3M6UXK4_POCDA</name>
<dbReference type="InterPro" id="IPR038765">
    <property type="entry name" value="Papain-like_cys_pep_sf"/>
</dbReference>
<dbReference type="OrthoDB" id="10070438at2759"/>
<proteinExistence type="predicted"/>
<dbReference type="SUPFAM" id="SSF54001">
    <property type="entry name" value="Cysteine proteinases"/>
    <property type="match status" value="1"/>
</dbReference>
<protein>
    <recommendedName>
        <fullName evidence="2">OTU domain-containing protein</fullName>
    </recommendedName>
</protein>
<evidence type="ECO:0000313" key="4">
    <source>
        <dbReference type="Proteomes" id="UP000275408"/>
    </source>
</evidence>
<comment type="caution">
    <text evidence="3">The sequence shown here is derived from an EMBL/GenBank/DDBJ whole genome shotgun (WGS) entry which is preliminary data.</text>
</comment>
<feature type="non-terminal residue" evidence="3">
    <location>
        <position position="200"/>
    </location>
</feature>
<keyword evidence="4" id="KW-1185">Reference proteome</keyword>